<proteinExistence type="predicted"/>
<sequence length="362" mass="42117">MSFDLVSFWRKNRYLNIGKHLFLCWLYGVYIISDFSVTAGTSGNDKWNNILFISIFSVIILSIYSLRFALKRSLPDKFYIFAIVAISVYLFNSYIIYFAFKFISSTPNPSRFVLLGWHRMQAESFWSIPFNRYLDLYIWALTGNYIVIPIAIIGISNTFSYFNRILQLQRNNLSLELDFLRAQLNPHFLFNSLNNIYSMVEETNELAGNTILKLADLMRYSLYESSSPNVLLSREILFLKDYIELEKIRHTAGTHINFQADGNFESYRIPPFLLIPFVENAFKHGLNAVEKKWVDILIQIADSKLTFMVSNSKPTSKTEATQKGGIGLANLKKRLDLYYPNLYELKIDNSATEYRVLLRIDL</sequence>
<protein>
    <recommendedName>
        <fullName evidence="2">Signal transduction histidine kinase internal region domain-containing protein</fullName>
    </recommendedName>
</protein>
<organism evidence="3 4">
    <name type="scientific">Dyadobacter luteus</name>
    <dbReference type="NCBI Taxonomy" id="2259619"/>
    <lineage>
        <taxon>Bacteria</taxon>
        <taxon>Pseudomonadati</taxon>
        <taxon>Bacteroidota</taxon>
        <taxon>Cytophagia</taxon>
        <taxon>Cytophagales</taxon>
        <taxon>Spirosomataceae</taxon>
        <taxon>Dyadobacter</taxon>
    </lineage>
</organism>
<name>A0A3D8YG62_9BACT</name>
<keyword evidence="1" id="KW-1133">Transmembrane helix</keyword>
<dbReference type="PANTHER" id="PTHR34220">
    <property type="entry name" value="SENSOR HISTIDINE KINASE YPDA"/>
    <property type="match status" value="1"/>
</dbReference>
<keyword evidence="4" id="KW-1185">Reference proteome</keyword>
<feature type="domain" description="Signal transduction histidine kinase internal region" evidence="2">
    <location>
        <begin position="176"/>
        <end position="250"/>
    </location>
</feature>
<feature type="transmembrane region" description="Helical" evidence="1">
    <location>
        <begin position="78"/>
        <end position="100"/>
    </location>
</feature>
<dbReference type="PANTHER" id="PTHR34220:SF7">
    <property type="entry name" value="SENSOR HISTIDINE KINASE YPDA"/>
    <property type="match status" value="1"/>
</dbReference>
<dbReference type="RefSeq" id="WP_115829292.1">
    <property type="nucleotide sequence ID" value="NZ_QNUL01000002.1"/>
</dbReference>
<feature type="transmembrane region" description="Helical" evidence="1">
    <location>
        <begin position="21"/>
        <end position="41"/>
    </location>
</feature>
<comment type="caution">
    <text evidence="3">The sequence shown here is derived from an EMBL/GenBank/DDBJ whole genome shotgun (WGS) entry which is preliminary data.</text>
</comment>
<dbReference type="AlphaFoldDB" id="A0A3D8YG62"/>
<keyword evidence="1" id="KW-0812">Transmembrane</keyword>
<dbReference type="GO" id="GO:0016020">
    <property type="term" value="C:membrane"/>
    <property type="evidence" value="ECO:0007669"/>
    <property type="project" value="InterPro"/>
</dbReference>
<keyword evidence="1" id="KW-0472">Membrane</keyword>
<feature type="transmembrane region" description="Helical" evidence="1">
    <location>
        <begin position="136"/>
        <end position="162"/>
    </location>
</feature>
<dbReference type="InterPro" id="IPR036890">
    <property type="entry name" value="HATPase_C_sf"/>
</dbReference>
<dbReference type="OrthoDB" id="9792992at2"/>
<accession>A0A3D8YG62</accession>
<feature type="transmembrane region" description="Helical" evidence="1">
    <location>
        <begin position="47"/>
        <end position="66"/>
    </location>
</feature>
<dbReference type="Proteomes" id="UP000256373">
    <property type="component" value="Unassembled WGS sequence"/>
</dbReference>
<evidence type="ECO:0000313" key="4">
    <source>
        <dbReference type="Proteomes" id="UP000256373"/>
    </source>
</evidence>
<dbReference type="Gene3D" id="3.30.565.10">
    <property type="entry name" value="Histidine kinase-like ATPase, C-terminal domain"/>
    <property type="match status" value="1"/>
</dbReference>
<evidence type="ECO:0000313" key="3">
    <source>
        <dbReference type="EMBL" id="REA63544.1"/>
    </source>
</evidence>
<dbReference type="InterPro" id="IPR050640">
    <property type="entry name" value="Bact_2-comp_sensor_kinase"/>
</dbReference>
<dbReference type="GO" id="GO:0000155">
    <property type="term" value="F:phosphorelay sensor kinase activity"/>
    <property type="evidence" value="ECO:0007669"/>
    <property type="project" value="InterPro"/>
</dbReference>
<evidence type="ECO:0000256" key="1">
    <source>
        <dbReference type="SAM" id="Phobius"/>
    </source>
</evidence>
<dbReference type="Pfam" id="PF06580">
    <property type="entry name" value="His_kinase"/>
    <property type="match status" value="1"/>
</dbReference>
<reference evidence="3 4" key="1">
    <citation type="submission" date="2018-07" db="EMBL/GenBank/DDBJ databases">
        <title>Dyadobacter roseus sp. nov., isolated from rose rhizosphere soil.</title>
        <authorList>
            <person name="Chen L."/>
        </authorList>
    </citation>
    <scope>NUCLEOTIDE SEQUENCE [LARGE SCALE GENOMIC DNA]</scope>
    <source>
        <strain evidence="3 4">RS19</strain>
    </source>
</reference>
<dbReference type="EMBL" id="QNUL01000002">
    <property type="protein sequence ID" value="REA63544.1"/>
    <property type="molecule type" value="Genomic_DNA"/>
</dbReference>
<evidence type="ECO:0000259" key="2">
    <source>
        <dbReference type="Pfam" id="PF06580"/>
    </source>
</evidence>
<dbReference type="InterPro" id="IPR010559">
    <property type="entry name" value="Sig_transdc_His_kin_internal"/>
</dbReference>
<gene>
    <name evidence="3" type="ORF">DSL64_03620</name>
</gene>